<organism evidence="1 2">
    <name type="scientific">Paenibacillus sambharensis</name>
    <dbReference type="NCBI Taxonomy" id="1803190"/>
    <lineage>
        <taxon>Bacteria</taxon>
        <taxon>Bacillati</taxon>
        <taxon>Bacillota</taxon>
        <taxon>Bacilli</taxon>
        <taxon>Bacillales</taxon>
        <taxon>Paenibacillaceae</taxon>
        <taxon>Paenibacillus</taxon>
    </lineage>
</organism>
<dbReference type="SUPFAM" id="SSF158622">
    <property type="entry name" value="YheA/YmcA-like"/>
    <property type="match status" value="1"/>
</dbReference>
<dbReference type="PANTHER" id="PTHR38448:SF2">
    <property type="entry name" value="REGULATORY PROTEIN YLBF"/>
    <property type="match status" value="1"/>
</dbReference>
<dbReference type="OrthoDB" id="2157513at2"/>
<dbReference type="AlphaFoldDB" id="A0A2W1LG88"/>
<gene>
    <name evidence="1" type="ORF">DNH61_20060</name>
</gene>
<protein>
    <submittedName>
        <fullName evidence="1">YlbF family regulator</fullName>
    </submittedName>
</protein>
<sequence>MLPGAETGPAETVDMAGLLTAAYELGDMIINSADAADYEYWKNEVAANQPVQELVRQFAKAKELFEECQRFGRFHPDFHAAKDKVKEIEGQLAEYECVRNFKAAEKALDDLLYDVSHLIARAVSEEIKVPANEGKGGGGCGSGGSCGCGSGGCG</sequence>
<dbReference type="InterPro" id="IPR052767">
    <property type="entry name" value="Bact_com_dev_regulator"/>
</dbReference>
<accession>A0A2W1LG88</accession>
<dbReference type="Proteomes" id="UP000249522">
    <property type="component" value="Unassembled WGS sequence"/>
</dbReference>
<dbReference type="InterPro" id="IPR010368">
    <property type="entry name" value="Com_YlbF"/>
</dbReference>
<reference evidence="1 2" key="1">
    <citation type="submission" date="2018-06" db="EMBL/GenBank/DDBJ databases">
        <title>Paenibacillus imtechensis sp. nov.</title>
        <authorList>
            <person name="Pinnaka A.K."/>
            <person name="Singh H."/>
            <person name="Kaur M."/>
        </authorList>
    </citation>
    <scope>NUCLEOTIDE SEQUENCE [LARGE SCALE GENOMIC DNA]</scope>
    <source>
        <strain evidence="1 2">SMB1</strain>
    </source>
</reference>
<name>A0A2W1LG88_9BACL</name>
<evidence type="ECO:0000313" key="1">
    <source>
        <dbReference type="EMBL" id="PZD94025.1"/>
    </source>
</evidence>
<dbReference type="Gene3D" id="1.20.1500.10">
    <property type="entry name" value="YheA/YmcA-like"/>
    <property type="match status" value="1"/>
</dbReference>
<dbReference type="PANTHER" id="PTHR38448">
    <property type="entry name" value="REGULATORY PROTEIN YLBF-RELATED"/>
    <property type="match status" value="1"/>
</dbReference>
<dbReference type="InterPro" id="IPR023378">
    <property type="entry name" value="YheA/YmcA-like_dom_sf"/>
</dbReference>
<comment type="caution">
    <text evidence="1">The sequence shown here is derived from an EMBL/GenBank/DDBJ whole genome shotgun (WGS) entry which is preliminary data.</text>
</comment>
<evidence type="ECO:0000313" key="2">
    <source>
        <dbReference type="Proteomes" id="UP000249522"/>
    </source>
</evidence>
<proteinExistence type="predicted"/>
<dbReference type="EMBL" id="QKRB01000055">
    <property type="protein sequence ID" value="PZD94025.1"/>
    <property type="molecule type" value="Genomic_DNA"/>
</dbReference>
<keyword evidence="2" id="KW-1185">Reference proteome</keyword>
<dbReference type="Pfam" id="PF06133">
    <property type="entry name" value="Com_YlbF"/>
    <property type="match status" value="1"/>
</dbReference>